<evidence type="ECO:0000313" key="7">
    <source>
        <dbReference type="Proteomes" id="UP000095512"/>
    </source>
</evidence>
<feature type="binding site" evidence="4">
    <location>
        <position position="226"/>
    </location>
    <ligand>
        <name>substrate</name>
    </ligand>
</feature>
<dbReference type="EMBL" id="CZAB01000008">
    <property type="protein sequence ID" value="CUO55298.1"/>
    <property type="molecule type" value="Genomic_DNA"/>
</dbReference>
<dbReference type="Proteomes" id="UP000095512">
    <property type="component" value="Unassembled WGS sequence"/>
</dbReference>
<reference evidence="6 8" key="2">
    <citation type="submission" date="2018-06" db="EMBL/GenBank/DDBJ databases">
        <authorList>
            <consortium name="Pathogen Informatics"/>
            <person name="Doyle S."/>
        </authorList>
    </citation>
    <scope>NUCLEOTIDE SEQUENCE [LARGE SCALE GENOMIC DNA]</scope>
    <source>
        <strain evidence="6 8">NCTC11224</strain>
    </source>
</reference>
<dbReference type="InterPro" id="IPR012341">
    <property type="entry name" value="6hp_glycosidase-like_sf"/>
</dbReference>
<dbReference type="SUPFAM" id="SSF48208">
    <property type="entry name" value="Six-hairpin glycosidases"/>
    <property type="match status" value="1"/>
</dbReference>
<dbReference type="Gene3D" id="1.50.10.10">
    <property type="match status" value="1"/>
</dbReference>
<organism evidence="5 7">
    <name type="scientific">Enterocloster clostridioformis</name>
    <dbReference type="NCBI Taxonomy" id="1531"/>
    <lineage>
        <taxon>Bacteria</taxon>
        <taxon>Bacillati</taxon>
        <taxon>Bacillota</taxon>
        <taxon>Clostridia</taxon>
        <taxon>Lachnospirales</taxon>
        <taxon>Lachnospiraceae</taxon>
        <taxon>Enterocloster</taxon>
    </lineage>
</organism>
<feature type="binding site" evidence="4">
    <location>
        <position position="168"/>
    </location>
    <ligand>
        <name>substrate</name>
    </ligand>
</feature>
<protein>
    <submittedName>
        <fullName evidence="5">Glycosyl hydrolase family protein</fullName>
        <ecNumber evidence="5">3.2.1.179</ecNumber>
    </submittedName>
</protein>
<dbReference type="InterPro" id="IPR010905">
    <property type="entry name" value="Glyco_hydro_88"/>
</dbReference>
<feature type="binding site" evidence="4">
    <location>
        <position position="228"/>
    </location>
    <ligand>
        <name>substrate</name>
    </ligand>
</feature>
<dbReference type="PANTHER" id="PTHR36845">
    <property type="entry name" value="HYDROLASE, PUTATIVE (AFU_ORTHOLOGUE AFUA_7G05090)-RELATED"/>
    <property type="match status" value="1"/>
</dbReference>
<gene>
    <name evidence="5" type="primary">ugl_1</name>
    <name evidence="5" type="ORF">ERS852480_01365</name>
    <name evidence="6" type="ORF">NCTC11224_01335</name>
</gene>
<dbReference type="Proteomes" id="UP000251853">
    <property type="component" value="Unassembled WGS sequence"/>
</dbReference>
<dbReference type="AlphaFoldDB" id="A0A174G2A0"/>
<keyword evidence="8" id="KW-1185">Reference proteome</keyword>
<evidence type="ECO:0000313" key="8">
    <source>
        <dbReference type="Proteomes" id="UP000251853"/>
    </source>
</evidence>
<dbReference type="InterPro" id="IPR052369">
    <property type="entry name" value="UG_Glycosaminoglycan_Hydrolase"/>
</dbReference>
<evidence type="ECO:0000256" key="2">
    <source>
        <dbReference type="ARBA" id="ARBA00038358"/>
    </source>
</evidence>
<comment type="similarity">
    <text evidence="2">Belongs to the glycosyl hydrolase 88 family.</text>
</comment>
<dbReference type="GO" id="GO:0000272">
    <property type="term" value="P:polysaccharide catabolic process"/>
    <property type="evidence" value="ECO:0007669"/>
    <property type="project" value="TreeGrafter"/>
</dbReference>
<feature type="active site" description="Nucleophile" evidence="3">
    <location>
        <position position="108"/>
    </location>
</feature>
<dbReference type="PANTHER" id="PTHR36845:SF1">
    <property type="entry name" value="HYDROLASE, PUTATIVE (AFU_ORTHOLOGUE AFUA_7G05090)-RELATED"/>
    <property type="match status" value="1"/>
</dbReference>
<evidence type="ECO:0000313" key="6">
    <source>
        <dbReference type="EMBL" id="SQB10029.1"/>
    </source>
</evidence>
<evidence type="ECO:0000256" key="4">
    <source>
        <dbReference type="PIRSR" id="PIRSR610905-2"/>
    </source>
</evidence>
<evidence type="ECO:0000313" key="5">
    <source>
        <dbReference type="EMBL" id="CUO55298.1"/>
    </source>
</evidence>
<feature type="binding site" evidence="4">
    <location>
        <position position="240"/>
    </location>
    <ligand>
        <name>substrate</name>
    </ligand>
</feature>
<sequence>MMKKWIDMDKLADMPEITEGEAREALEAATGQVLRVLPRFTSRFPRAYSENGFYPPADNVDWTPGFWTGEIWLAYEYTRDSRLRAAGDIQMESFLKRINERTDVETHDLGFMYSPSCVAGYKLTGSGVGREAAVKAADQLTTRFHERGQFIQAWGPLNAPDNYRLIIDCLLNLPLLYWASQETGKSVYRDIAQAHIRTALANVIRPDFSTWHTFFFNRETGEPDHGATCQGYRDGSAWARGQAWGIYGTAIGYRCTMEPSYVNLFKGVTDYFFRRLPKDLVPFWDLEFGDGDEEPRDSSAASIAACGLLEMARYMEPGEGAGYTGMARRLMKSLADNYAVKDYSKSNGLVLHSTYSNHSPYNTCNHYGVDECNLWGDYFYMEALTRICRDWNPYW</sequence>
<proteinExistence type="inferred from homology"/>
<feature type="binding site" evidence="4">
    <location>
        <position position="356"/>
    </location>
    <ligand>
        <name>substrate</name>
    </ligand>
</feature>
<evidence type="ECO:0000256" key="1">
    <source>
        <dbReference type="ARBA" id="ARBA00022801"/>
    </source>
</evidence>
<feature type="binding site" evidence="4">
    <location>
        <position position="108"/>
    </location>
    <ligand>
        <name>substrate</name>
    </ligand>
</feature>
<feature type="binding site" evidence="4">
    <location>
        <position position="359"/>
    </location>
    <ligand>
        <name>substrate</name>
    </ligand>
</feature>
<evidence type="ECO:0000256" key="3">
    <source>
        <dbReference type="PIRSR" id="PIRSR610905-1"/>
    </source>
</evidence>
<dbReference type="Pfam" id="PF07470">
    <property type="entry name" value="Glyco_hydro_88"/>
    <property type="match status" value="1"/>
</dbReference>
<dbReference type="InterPro" id="IPR008928">
    <property type="entry name" value="6-hairpin_glycosidase_sf"/>
</dbReference>
<dbReference type="EMBL" id="UAVW01000002">
    <property type="protein sequence ID" value="SQB10029.1"/>
    <property type="molecule type" value="Genomic_DNA"/>
</dbReference>
<name>A0A174G2A0_9FIRM</name>
<feature type="binding site" evidence="4">
    <location>
        <position position="244"/>
    </location>
    <ligand>
        <name>substrate</name>
    </ligand>
</feature>
<reference evidence="5 7" key="1">
    <citation type="submission" date="2015-09" db="EMBL/GenBank/DDBJ databases">
        <authorList>
            <consortium name="Pathogen Informatics"/>
        </authorList>
    </citation>
    <scope>NUCLEOTIDE SEQUENCE [LARGE SCALE GENOMIC DNA]</scope>
    <source>
        <strain evidence="5 7">2789STDY5834865</strain>
    </source>
</reference>
<keyword evidence="1 5" id="KW-0378">Hydrolase</keyword>
<accession>A0A174G2A0</accession>
<dbReference type="EC" id="3.2.1.179" evidence="5"/>
<feature type="active site" description="Proton donor" evidence="3">
    <location>
        <position position="168"/>
    </location>
</feature>
<dbReference type="GO" id="GO:0052757">
    <property type="term" value="F:chondroitin hydrolase activity"/>
    <property type="evidence" value="ECO:0007669"/>
    <property type="project" value="TreeGrafter"/>
</dbReference>
<keyword evidence="5" id="KW-0326">Glycosidase</keyword>